<evidence type="ECO:0000259" key="4">
    <source>
        <dbReference type="PROSITE" id="PS50111"/>
    </source>
</evidence>
<dbReference type="PROSITE" id="PS50885">
    <property type="entry name" value="HAMP"/>
    <property type="match status" value="2"/>
</dbReference>
<dbReference type="Pfam" id="PF00672">
    <property type="entry name" value="HAMP"/>
    <property type="match status" value="1"/>
</dbReference>
<dbReference type="InterPro" id="IPR004089">
    <property type="entry name" value="MCPsignal_dom"/>
</dbReference>
<accession>A0A3B1B3H5</accession>
<dbReference type="PROSITE" id="PS50111">
    <property type="entry name" value="CHEMOTAXIS_TRANSDUC_2"/>
    <property type="match status" value="1"/>
</dbReference>
<keyword evidence="6" id="KW-0675">Receptor</keyword>
<feature type="domain" description="HAMP" evidence="5">
    <location>
        <begin position="355"/>
        <end position="408"/>
    </location>
</feature>
<dbReference type="Gene3D" id="1.10.287.950">
    <property type="entry name" value="Methyl-accepting chemotaxis protein"/>
    <property type="match status" value="1"/>
</dbReference>
<feature type="transmembrane region" description="Helical" evidence="3">
    <location>
        <begin position="274"/>
        <end position="295"/>
    </location>
</feature>
<dbReference type="Gene3D" id="6.10.340.10">
    <property type="match status" value="1"/>
</dbReference>
<dbReference type="AlphaFoldDB" id="A0A3B1B3H5"/>
<evidence type="ECO:0000256" key="2">
    <source>
        <dbReference type="ARBA" id="ARBA00029447"/>
    </source>
</evidence>
<organism evidence="6">
    <name type="scientific">hydrothermal vent metagenome</name>
    <dbReference type="NCBI Taxonomy" id="652676"/>
    <lineage>
        <taxon>unclassified sequences</taxon>
        <taxon>metagenomes</taxon>
        <taxon>ecological metagenomes</taxon>
    </lineage>
</organism>
<proteinExistence type="inferred from homology"/>
<dbReference type="SMART" id="SM00283">
    <property type="entry name" value="MA"/>
    <property type="match status" value="1"/>
</dbReference>
<reference evidence="6" key="1">
    <citation type="submission" date="2018-06" db="EMBL/GenBank/DDBJ databases">
        <authorList>
            <person name="Zhirakovskaya E."/>
        </authorList>
    </citation>
    <scope>NUCLEOTIDE SEQUENCE</scope>
</reference>
<dbReference type="PANTHER" id="PTHR32089:SF120">
    <property type="entry name" value="METHYL-ACCEPTING CHEMOTAXIS PROTEIN TLPQ"/>
    <property type="match status" value="1"/>
</dbReference>
<dbReference type="InterPro" id="IPR003660">
    <property type="entry name" value="HAMP_dom"/>
</dbReference>
<evidence type="ECO:0000256" key="3">
    <source>
        <dbReference type="SAM" id="Phobius"/>
    </source>
</evidence>
<gene>
    <name evidence="6" type="ORF">MNBD_GAMMA24-1816</name>
</gene>
<evidence type="ECO:0000259" key="5">
    <source>
        <dbReference type="PROSITE" id="PS50885"/>
    </source>
</evidence>
<keyword evidence="3" id="KW-0812">Transmembrane</keyword>
<evidence type="ECO:0000256" key="1">
    <source>
        <dbReference type="ARBA" id="ARBA00023224"/>
    </source>
</evidence>
<dbReference type="SUPFAM" id="SSF58104">
    <property type="entry name" value="Methyl-accepting chemotaxis protein (MCP) signaling domain"/>
    <property type="match status" value="1"/>
</dbReference>
<dbReference type="EMBL" id="UOFZ01000064">
    <property type="protein sequence ID" value="VAX12826.1"/>
    <property type="molecule type" value="Genomic_DNA"/>
</dbReference>
<dbReference type="GO" id="GO:0016020">
    <property type="term" value="C:membrane"/>
    <property type="evidence" value="ECO:0007669"/>
    <property type="project" value="InterPro"/>
</dbReference>
<dbReference type="Pfam" id="PF00015">
    <property type="entry name" value="MCPsignal"/>
    <property type="match status" value="1"/>
</dbReference>
<feature type="domain" description="HAMP" evidence="5">
    <location>
        <begin position="296"/>
        <end position="348"/>
    </location>
</feature>
<keyword evidence="3" id="KW-0472">Membrane</keyword>
<dbReference type="SMART" id="SM00304">
    <property type="entry name" value="HAMP"/>
    <property type="match status" value="2"/>
</dbReference>
<keyword evidence="1" id="KW-0807">Transducer</keyword>
<keyword evidence="3" id="KW-1133">Transmembrane helix</keyword>
<name>A0A3B1B3H5_9ZZZZ</name>
<evidence type="ECO:0000313" key="6">
    <source>
        <dbReference type="EMBL" id="VAX12826.1"/>
    </source>
</evidence>
<dbReference type="CDD" id="cd06225">
    <property type="entry name" value="HAMP"/>
    <property type="match status" value="1"/>
</dbReference>
<dbReference type="PANTHER" id="PTHR32089">
    <property type="entry name" value="METHYL-ACCEPTING CHEMOTAXIS PROTEIN MCPB"/>
    <property type="match status" value="1"/>
</dbReference>
<feature type="domain" description="Methyl-accepting transducer" evidence="4">
    <location>
        <begin position="413"/>
        <end position="649"/>
    </location>
</feature>
<dbReference type="GO" id="GO:0007165">
    <property type="term" value="P:signal transduction"/>
    <property type="evidence" value="ECO:0007669"/>
    <property type="project" value="UniProtKB-KW"/>
</dbReference>
<protein>
    <submittedName>
        <fullName evidence="6">Methyl-accepting chemotaxis protein I (Serine chemoreceptor protein)</fullName>
    </submittedName>
</protein>
<comment type="similarity">
    <text evidence="2">Belongs to the methyl-accepting chemotaxis (MCP) protein family.</text>
</comment>
<sequence length="687" mass="75268">MTLKTRFTLITVVTLVLVALAVLMAEQLRHSETVKQFTEMAVHEKQMLWQEIVLNDLQQLTSNARAEVSDVFRGAGLYAAMQAGDRKEIQMIATRIFESRPDDTFSHMQIVDPAGRILFSSSTSISVASDRTLVNKVIQSRKFSRGIEKDNNARPLALVVLPLIDKGQLIGVGVFARDLHNALNTFKQREAAEVFIIGQSGRLEYSTHEGLFSALKLDPATITSEQETLHRKLNDRVYSISVLPVLDHQDQSIAYLVSANDTTDGFMAQRRIQLIAYAAIMICVMLAIAALFWYLRRSFLPLDTLRETVKLLGKGDTRVRATVVNHDEIGELAEAFNKMAQKIQDSIEHERQQGEDIKGKVELIMDVVSMAAQGDLTGEMMIYREQDVIAELSVGIQSMLDNLNALVARVQKSGIQVTSSSTEIAATARQQEATVTEQAATTNQIKATVTEISATAKELVNTMNEVTSVAWKTSESASQGQSSLNSMAGTMQQMLDATASISSKLAVLSEKAGNINTVVTTITKVADQTNLLSLNAAIEAEKAGEYGVGFSVVATEIRRLADQTAVATWDIEQMVKEMQSAVSAGVMGMDKFSEEVHRGVDDVRTVGSQLAEVIEQVQTLIPRFEEVNDGMQSQSQGAEQISEAMIQLSESAHQTAESLCQSHSAIDQLNKAAHGLQEGVSHFRVKS</sequence>